<feature type="compositionally biased region" description="Basic residues" evidence="1">
    <location>
        <begin position="325"/>
        <end position="341"/>
    </location>
</feature>
<organism evidence="2 3">
    <name type="scientific">Caerostris extrusa</name>
    <name type="common">Bark spider</name>
    <name type="synonym">Caerostris bankana</name>
    <dbReference type="NCBI Taxonomy" id="172846"/>
    <lineage>
        <taxon>Eukaryota</taxon>
        <taxon>Metazoa</taxon>
        <taxon>Ecdysozoa</taxon>
        <taxon>Arthropoda</taxon>
        <taxon>Chelicerata</taxon>
        <taxon>Arachnida</taxon>
        <taxon>Araneae</taxon>
        <taxon>Araneomorphae</taxon>
        <taxon>Entelegynae</taxon>
        <taxon>Araneoidea</taxon>
        <taxon>Araneidae</taxon>
        <taxon>Caerostris</taxon>
    </lineage>
</organism>
<evidence type="ECO:0000256" key="1">
    <source>
        <dbReference type="SAM" id="MobiDB-lite"/>
    </source>
</evidence>
<feature type="compositionally biased region" description="Polar residues" evidence="1">
    <location>
        <begin position="301"/>
        <end position="313"/>
    </location>
</feature>
<feature type="compositionally biased region" description="Basic and acidic residues" evidence="1">
    <location>
        <begin position="207"/>
        <end position="219"/>
    </location>
</feature>
<gene>
    <name evidence="2" type="ORF">CEXT_708891</name>
</gene>
<sequence length="361" mass="41607">MTCSASFQNVCDDEMTLTISGIIFQRFLSLTETIFFLCSDDEVDEKCAIIFNTCKEMYKKKATGISANETIVDENESRSKELSHGLCEGRKKHHTTKRNKHIAIPASMQMWKNIYPNVNSLVEHEKQAARRSKSLIHLVYHIFQKKLKSLNYNEDSIAVSPNYLRDLIPTDGEYSKKPKSDSPDVDSDKIKSSHHSRKHKTKSYRSKRSDADSDDEYYKTRPSSSRSHYSAKSDSPDVDSDKIKSSHHSRKHKTKSYPKSDSPDVDSDKIKSSHHSRKHKTKSYRSKRSDADSDDEYYKTRPSSSRSHYSAKSDSPDVDSDKIKSSHHSRKHKTKSYRSKRSNADSDDEYYKTRSSYSKKI</sequence>
<feature type="compositionally biased region" description="Basic and acidic residues" evidence="1">
    <location>
        <begin position="287"/>
        <end position="299"/>
    </location>
</feature>
<dbReference type="EMBL" id="BPLR01014757">
    <property type="protein sequence ID" value="GIY71131.1"/>
    <property type="molecule type" value="Genomic_DNA"/>
</dbReference>
<protein>
    <submittedName>
        <fullName evidence="2">Uncharacterized protein</fullName>
    </submittedName>
</protein>
<evidence type="ECO:0000313" key="2">
    <source>
        <dbReference type="EMBL" id="GIY71131.1"/>
    </source>
</evidence>
<accession>A0AAV4VMR0</accession>
<comment type="caution">
    <text evidence="2">The sequence shown here is derived from an EMBL/GenBank/DDBJ whole genome shotgun (WGS) entry which is preliminary data.</text>
</comment>
<evidence type="ECO:0000313" key="3">
    <source>
        <dbReference type="Proteomes" id="UP001054945"/>
    </source>
</evidence>
<reference evidence="2 3" key="1">
    <citation type="submission" date="2021-06" db="EMBL/GenBank/DDBJ databases">
        <title>Caerostris extrusa draft genome.</title>
        <authorList>
            <person name="Kono N."/>
            <person name="Arakawa K."/>
        </authorList>
    </citation>
    <scope>NUCLEOTIDE SEQUENCE [LARGE SCALE GENOMIC DNA]</scope>
</reference>
<name>A0AAV4VMR0_CAEEX</name>
<feature type="compositionally biased region" description="Polar residues" evidence="1">
    <location>
        <begin position="221"/>
        <end position="233"/>
    </location>
</feature>
<keyword evidence="3" id="KW-1185">Reference proteome</keyword>
<feature type="compositionally biased region" description="Basic residues" evidence="1">
    <location>
        <begin position="272"/>
        <end position="286"/>
    </location>
</feature>
<dbReference type="AlphaFoldDB" id="A0AAV4VMR0"/>
<feature type="compositionally biased region" description="Basic residues" evidence="1">
    <location>
        <begin position="192"/>
        <end position="206"/>
    </location>
</feature>
<proteinExistence type="predicted"/>
<feature type="region of interest" description="Disordered" evidence="1">
    <location>
        <begin position="170"/>
        <end position="361"/>
    </location>
</feature>
<feature type="compositionally biased region" description="Basic and acidic residues" evidence="1">
    <location>
        <begin position="173"/>
        <end position="191"/>
    </location>
</feature>
<feature type="compositionally biased region" description="Basic residues" evidence="1">
    <location>
        <begin position="245"/>
        <end position="256"/>
    </location>
</feature>
<dbReference type="Proteomes" id="UP001054945">
    <property type="component" value="Unassembled WGS sequence"/>
</dbReference>